<keyword evidence="9 13" id="KW-0413">Isomerase</keyword>
<dbReference type="Gene3D" id="3.90.79.10">
    <property type="entry name" value="Nucleoside Triphosphate Pyrophosphohydrolase"/>
    <property type="match status" value="1"/>
</dbReference>
<keyword evidence="8" id="KW-0414">Isoprene biosynthesis</keyword>
<evidence type="ECO:0000256" key="3">
    <source>
        <dbReference type="ARBA" id="ARBA00012057"/>
    </source>
</evidence>
<evidence type="ECO:0000256" key="6">
    <source>
        <dbReference type="ARBA" id="ARBA00022842"/>
    </source>
</evidence>
<evidence type="ECO:0000256" key="5">
    <source>
        <dbReference type="ARBA" id="ARBA00022723"/>
    </source>
</evidence>
<keyword evidence="4" id="KW-0963">Cytoplasm</keyword>
<dbReference type="HAMAP" id="MF_00202">
    <property type="entry name" value="Idi"/>
    <property type="match status" value="1"/>
</dbReference>
<keyword evidence="14" id="KW-1185">Reference proteome</keyword>
<dbReference type="EC" id="5.3.3.2" evidence="3 10"/>
<dbReference type="GO" id="GO:0005737">
    <property type="term" value="C:cytoplasm"/>
    <property type="evidence" value="ECO:0007669"/>
    <property type="project" value="TreeGrafter"/>
</dbReference>
<dbReference type="RefSeq" id="WP_109416051.1">
    <property type="nucleotide sequence ID" value="NZ_QEAS01000009.1"/>
</dbReference>
<dbReference type="UniPathway" id="UPA00059">
    <property type="reaction ID" value="UER00104"/>
</dbReference>
<comment type="similarity">
    <text evidence="2">Belongs to the IPP isomerase type 1 family.</text>
</comment>
<dbReference type="AlphaFoldDB" id="A0A2U2PG88"/>
<dbReference type="PIRSF" id="PIRSF018427">
    <property type="entry name" value="Isopntndiph_ism"/>
    <property type="match status" value="1"/>
</dbReference>
<feature type="domain" description="Nudix hydrolase" evidence="12">
    <location>
        <begin position="36"/>
        <end position="168"/>
    </location>
</feature>
<dbReference type="InterPro" id="IPR011876">
    <property type="entry name" value="IsopentenylPP_isomerase_typ1"/>
</dbReference>
<dbReference type="GO" id="GO:0046872">
    <property type="term" value="F:metal ion binding"/>
    <property type="evidence" value="ECO:0007669"/>
    <property type="project" value="UniProtKB-KW"/>
</dbReference>
<evidence type="ECO:0000313" key="13">
    <source>
        <dbReference type="EMBL" id="PWG80344.1"/>
    </source>
</evidence>
<dbReference type="PANTHER" id="PTHR10885">
    <property type="entry name" value="ISOPENTENYL-DIPHOSPHATE DELTA-ISOMERASE"/>
    <property type="match status" value="1"/>
</dbReference>
<keyword evidence="7" id="KW-0464">Manganese</keyword>
<evidence type="ECO:0000256" key="9">
    <source>
        <dbReference type="ARBA" id="ARBA00023235"/>
    </source>
</evidence>
<keyword evidence="5" id="KW-0479">Metal-binding</keyword>
<dbReference type="PANTHER" id="PTHR10885:SF0">
    <property type="entry name" value="ISOPENTENYL-DIPHOSPHATE DELTA-ISOMERASE"/>
    <property type="match status" value="1"/>
</dbReference>
<dbReference type="InterPro" id="IPR015797">
    <property type="entry name" value="NUDIX_hydrolase-like_dom_sf"/>
</dbReference>
<name>A0A2U2PG88_9SPHI</name>
<protein>
    <recommendedName>
        <fullName evidence="3 10">Isopentenyl-diphosphate delta-isomerase</fullName>
        <ecNumber evidence="3 10">5.3.3.2</ecNumber>
    </recommendedName>
</protein>
<dbReference type="GO" id="GO:0050992">
    <property type="term" value="P:dimethylallyl diphosphate biosynthetic process"/>
    <property type="evidence" value="ECO:0007669"/>
    <property type="project" value="UniProtKB-UniPathway"/>
</dbReference>
<dbReference type="Pfam" id="PF00293">
    <property type="entry name" value="NUDIX"/>
    <property type="match status" value="1"/>
</dbReference>
<keyword evidence="6" id="KW-0460">Magnesium</keyword>
<sequence>MDTLKNILSYEEVILVDTNDRVVGTMEKQAAHEQAKLHRAFSVFLFNEKEEMLLQQRAFGKYHSPGLWSNTCCSHPRPGELTEDAARRRLKEEMGIDSTFHKLFSFIYKAELGSGMYEYEFDHVYAGSFSGEPEINHDEVAAWKYMHLDEISEDIKLNPEQYTYWFRMVFDKVAALYK</sequence>
<dbReference type="InterPro" id="IPR000086">
    <property type="entry name" value="NUDIX_hydrolase_dom"/>
</dbReference>
<dbReference type="CDD" id="cd02885">
    <property type="entry name" value="NUDIX_IPP_Isomerase"/>
    <property type="match status" value="1"/>
</dbReference>
<comment type="caution">
    <text evidence="13">The sequence shown here is derived from an EMBL/GenBank/DDBJ whole genome shotgun (WGS) entry which is preliminary data.</text>
</comment>
<dbReference type="SUPFAM" id="SSF55811">
    <property type="entry name" value="Nudix"/>
    <property type="match status" value="1"/>
</dbReference>
<evidence type="ECO:0000313" key="14">
    <source>
        <dbReference type="Proteomes" id="UP000245647"/>
    </source>
</evidence>
<evidence type="ECO:0000256" key="2">
    <source>
        <dbReference type="ARBA" id="ARBA00007579"/>
    </source>
</evidence>
<reference evidence="13 14" key="1">
    <citation type="submission" date="2018-04" db="EMBL/GenBank/DDBJ databases">
        <title>Pedobacter chongqingensis sp. nov., isolated from a rottenly hemp rope.</title>
        <authorList>
            <person name="Cai Y."/>
        </authorList>
    </citation>
    <scope>NUCLEOTIDE SEQUENCE [LARGE SCALE GENOMIC DNA]</scope>
    <source>
        <strain evidence="13 14">FJ4-8</strain>
    </source>
</reference>
<feature type="active site" evidence="11">
    <location>
        <position position="73"/>
    </location>
</feature>
<dbReference type="EMBL" id="QEAS01000009">
    <property type="protein sequence ID" value="PWG80344.1"/>
    <property type="molecule type" value="Genomic_DNA"/>
</dbReference>
<proteinExistence type="inferred from homology"/>
<evidence type="ECO:0000259" key="12">
    <source>
        <dbReference type="PROSITE" id="PS51462"/>
    </source>
</evidence>
<evidence type="ECO:0000256" key="4">
    <source>
        <dbReference type="ARBA" id="ARBA00022490"/>
    </source>
</evidence>
<dbReference type="NCBIfam" id="NF002995">
    <property type="entry name" value="PRK03759.1"/>
    <property type="match status" value="1"/>
</dbReference>
<dbReference type="Proteomes" id="UP000245647">
    <property type="component" value="Unassembled WGS sequence"/>
</dbReference>
<dbReference type="GO" id="GO:0004452">
    <property type="term" value="F:isopentenyl-diphosphate delta-isomerase activity"/>
    <property type="evidence" value="ECO:0007669"/>
    <property type="project" value="UniProtKB-UniRule"/>
</dbReference>
<evidence type="ECO:0000256" key="11">
    <source>
        <dbReference type="PIRSR" id="PIRSR018427-1"/>
    </source>
</evidence>
<evidence type="ECO:0000256" key="8">
    <source>
        <dbReference type="ARBA" id="ARBA00023229"/>
    </source>
</evidence>
<organism evidence="13 14">
    <name type="scientific">Pararcticibacter amylolyticus</name>
    <dbReference type="NCBI Taxonomy" id="2173175"/>
    <lineage>
        <taxon>Bacteria</taxon>
        <taxon>Pseudomonadati</taxon>
        <taxon>Bacteroidota</taxon>
        <taxon>Sphingobacteriia</taxon>
        <taxon>Sphingobacteriales</taxon>
        <taxon>Sphingobacteriaceae</taxon>
        <taxon>Pararcticibacter</taxon>
    </lineage>
</organism>
<evidence type="ECO:0000256" key="10">
    <source>
        <dbReference type="NCBIfam" id="TIGR02150"/>
    </source>
</evidence>
<dbReference type="OrthoDB" id="9809458at2"/>
<feature type="active site" evidence="11">
    <location>
        <position position="120"/>
    </location>
</feature>
<accession>A0A2U2PG88</accession>
<dbReference type="PROSITE" id="PS51462">
    <property type="entry name" value="NUDIX"/>
    <property type="match status" value="1"/>
</dbReference>
<dbReference type="InterPro" id="IPR056375">
    <property type="entry name" value="Idi_bact"/>
</dbReference>
<gene>
    <name evidence="13" type="ORF">DDR33_12085</name>
</gene>
<evidence type="ECO:0000256" key="1">
    <source>
        <dbReference type="ARBA" id="ARBA00004826"/>
    </source>
</evidence>
<comment type="pathway">
    <text evidence="1">Isoprenoid biosynthesis; dimethylallyl diphosphate biosynthesis; dimethylallyl diphosphate from isopentenyl diphosphate: step 1/1.</text>
</comment>
<evidence type="ECO:0000256" key="7">
    <source>
        <dbReference type="ARBA" id="ARBA00023211"/>
    </source>
</evidence>
<dbReference type="NCBIfam" id="TIGR02150">
    <property type="entry name" value="IPP_isom_1"/>
    <property type="match status" value="1"/>
</dbReference>
<dbReference type="GO" id="GO:0009240">
    <property type="term" value="P:isopentenyl diphosphate biosynthetic process"/>
    <property type="evidence" value="ECO:0007669"/>
    <property type="project" value="TreeGrafter"/>
</dbReference>